<keyword evidence="3" id="KW-1185">Reference proteome</keyword>
<dbReference type="GeneID" id="300272756"/>
<dbReference type="Proteomes" id="UP000231901">
    <property type="component" value="Chromosome"/>
</dbReference>
<organism evidence="2 3">
    <name type="scientific">Dickeya fangzhongdai</name>
    <dbReference type="NCBI Taxonomy" id="1778540"/>
    <lineage>
        <taxon>Bacteria</taxon>
        <taxon>Pseudomonadati</taxon>
        <taxon>Pseudomonadota</taxon>
        <taxon>Gammaproteobacteria</taxon>
        <taxon>Enterobacterales</taxon>
        <taxon>Pectobacteriaceae</taxon>
        <taxon>Dickeya</taxon>
    </lineage>
</organism>
<name>A0A2K8QHS4_9GAMM</name>
<proteinExistence type="predicted"/>
<dbReference type="EMBL" id="CP025003">
    <property type="protein sequence ID" value="ATZ93057.1"/>
    <property type="molecule type" value="Genomic_DNA"/>
</dbReference>
<evidence type="ECO:0000259" key="1">
    <source>
        <dbReference type="Pfam" id="PF19419"/>
    </source>
</evidence>
<dbReference type="KEGG" id="dfn:CVE23_03140"/>
<evidence type="ECO:0000313" key="3">
    <source>
        <dbReference type="Proteomes" id="UP000231901"/>
    </source>
</evidence>
<gene>
    <name evidence="2" type="ORF">CVE23_03140</name>
</gene>
<dbReference type="Pfam" id="PF19419">
    <property type="entry name" value="DUF5983"/>
    <property type="match status" value="1"/>
</dbReference>
<reference evidence="3" key="1">
    <citation type="journal article" date="2018" name="Genome Announc.">
        <title>Complete genome sequence of a Dickeya fangzhongdai type strain causing bleeding canker of pear tree trunks.</title>
        <authorList>
            <person name="Zhao Y."/>
            <person name="Tian Y."/>
            <person name="Li X."/>
            <person name="Hu B."/>
        </authorList>
    </citation>
    <scope>NUCLEOTIDE SEQUENCE [LARGE SCALE GENOMIC DNA]</scope>
    <source>
        <strain evidence="3">DSM 101947</strain>
    </source>
</reference>
<feature type="domain" description="DUF5983" evidence="1">
    <location>
        <begin position="11"/>
        <end position="105"/>
    </location>
</feature>
<dbReference type="RefSeq" id="WP_100848879.1">
    <property type="nucleotide sequence ID" value="NZ_BMJF01000003.1"/>
</dbReference>
<accession>A0A2K8QHS4</accession>
<sequence>MSGKVSLLHCRVVSTGHLTEADNDRLLDLSCNYQEYGSSEWIHFTGQGYLIRLYAWSKPVLKLKEVGLSKDVRRLIVSLVRRDAIDMVHFDCAGSLVEGFAVHDW</sequence>
<protein>
    <recommendedName>
        <fullName evidence="1">DUF5983 domain-containing protein</fullName>
    </recommendedName>
</protein>
<dbReference type="AlphaFoldDB" id="A0A2K8QHS4"/>
<dbReference type="InterPro" id="IPR046025">
    <property type="entry name" value="DUF5983"/>
</dbReference>
<evidence type="ECO:0000313" key="2">
    <source>
        <dbReference type="EMBL" id="ATZ93057.1"/>
    </source>
</evidence>